<dbReference type="AlphaFoldDB" id="W4H1Y0"/>
<sequence length="52" mass="6056">MKECSEKRNVLSWAEWCEVSFDIYMLHMVENYNQLLKKCSGCIKGGVLIPCQ</sequence>
<protein>
    <submittedName>
        <fullName evidence="1">Uncharacterized protein</fullName>
    </submittedName>
</protein>
<evidence type="ECO:0000313" key="1">
    <source>
        <dbReference type="EMBL" id="ETV85566.1"/>
    </source>
</evidence>
<reference evidence="1" key="1">
    <citation type="submission" date="2013-12" db="EMBL/GenBank/DDBJ databases">
        <title>The Genome Sequence of Aphanomyces astaci APO3.</title>
        <authorList>
            <consortium name="The Broad Institute Genomics Platform"/>
            <person name="Russ C."/>
            <person name="Tyler B."/>
            <person name="van West P."/>
            <person name="Dieguez-Uribeondo J."/>
            <person name="Young S.K."/>
            <person name="Zeng Q."/>
            <person name="Gargeya S."/>
            <person name="Fitzgerald M."/>
            <person name="Abouelleil A."/>
            <person name="Alvarado L."/>
            <person name="Chapman S.B."/>
            <person name="Gainer-Dewar J."/>
            <person name="Goldberg J."/>
            <person name="Griggs A."/>
            <person name="Gujja S."/>
            <person name="Hansen M."/>
            <person name="Howarth C."/>
            <person name="Imamovic A."/>
            <person name="Ireland A."/>
            <person name="Larimer J."/>
            <person name="McCowan C."/>
            <person name="Murphy C."/>
            <person name="Pearson M."/>
            <person name="Poon T.W."/>
            <person name="Priest M."/>
            <person name="Roberts A."/>
            <person name="Saif S."/>
            <person name="Shea T."/>
            <person name="Sykes S."/>
            <person name="Wortman J."/>
            <person name="Nusbaum C."/>
            <person name="Birren B."/>
        </authorList>
    </citation>
    <scope>NUCLEOTIDE SEQUENCE [LARGE SCALE GENOMIC DNA]</scope>
    <source>
        <strain evidence="1">APO3</strain>
    </source>
</reference>
<accession>W4H1Y0</accession>
<dbReference type="EMBL" id="KI913118">
    <property type="protein sequence ID" value="ETV85566.1"/>
    <property type="molecule type" value="Genomic_DNA"/>
</dbReference>
<dbReference type="VEuPathDB" id="FungiDB:H257_03274"/>
<organism evidence="1">
    <name type="scientific">Aphanomyces astaci</name>
    <name type="common">Crayfish plague agent</name>
    <dbReference type="NCBI Taxonomy" id="112090"/>
    <lineage>
        <taxon>Eukaryota</taxon>
        <taxon>Sar</taxon>
        <taxon>Stramenopiles</taxon>
        <taxon>Oomycota</taxon>
        <taxon>Saprolegniomycetes</taxon>
        <taxon>Saprolegniales</taxon>
        <taxon>Verrucalvaceae</taxon>
        <taxon>Aphanomyces</taxon>
    </lineage>
</organism>
<proteinExistence type="predicted"/>
<gene>
    <name evidence="1" type="ORF">H257_03274</name>
</gene>
<name>W4H1Y0_APHAT</name>
<dbReference type="GeneID" id="20805270"/>
<dbReference type="RefSeq" id="XP_009825584.1">
    <property type="nucleotide sequence ID" value="XM_009827282.1"/>
</dbReference>